<dbReference type="InterPro" id="IPR000847">
    <property type="entry name" value="LysR_HTH_N"/>
</dbReference>
<dbReference type="RefSeq" id="WP_198916595.1">
    <property type="nucleotide sequence ID" value="NZ_JAEKPD010000010.1"/>
</dbReference>
<comment type="similarity">
    <text evidence="1">Belongs to the LysR transcriptional regulatory family.</text>
</comment>
<organism evidence="6 7">
    <name type="scientific">Palleronia pontilimi</name>
    <dbReference type="NCBI Taxonomy" id="1964209"/>
    <lineage>
        <taxon>Bacteria</taxon>
        <taxon>Pseudomonadati</taxon>
        <taxon>Pseudomonadota</taxon>
        <taxon>Alphaproteobacteria</taxon>
        <taxon>Rhodobacterales</taxon>
        <taxon>Roseobacteraceae</taxon>
        <taxon>Palleronia</taxon>
    </lineage>
</organism>
<dbReference type="InterPro" id="IPR036388">
    <property type="entry name" value="WH-like_DNA-bd_sf"/>
</dbReference>
<dbReference type="AlphaFoldDB" id="A0A934IIA2"/>
<evidence type="ECO:0000259" key="5">
    <source>
        <dbReference type="PROSITE" id="PS50931"/>
    </source>
</evidence>
<gene>
    <name evidence="6" type="ORF">ILP92_11765</name>
</gene>
<keyword evidence="7" id="KW-1185">Reference proteome</keyword>
<evidence type="ECO:0000256" key="1">
    <source>
        <dbReference type="ARBA" id="ARBA00009437"/>
    </source>
</evidence>
<keyword evidence="4" id="KW-0804">Transcription</keyword>
<dbReference type="GO" id="GO:0003700">
    <property type="term" value="F:DNA-binding transcription factor activity"/>
    <property type="evidence" value="ECO:0007669"/>
    <property type="project" value="InterPro"/>
</dbReference>
<dbReference type="InterPro" id="IPR005119">
    <property type="entry name" value="LysR_subst-bd"/>
</dbReference>
<dbReference type="GO" id="GO:0043565">
    <property type="term" value="F:sequence-specific DNA binding"/>
    <property type="evidence" value="ECO:0007669"/>
    <property type="project" value="TreeGrafter"/>
</dbReference>
<protein>
    <submittedName>
        <fullName evidence="6">LysR family transcriptional regulator</fullName>
    </submittedName>
</protein>
<dbReference type="Proteomes" id="UP000642488">
    <property type="component" value="Unassembled WGS sequence"/>
</dbReference>
<feature type="domain" description="HTH lysR-type" evidence="5">
    <location>
        <begin position="15"/>
        <end position="61"/>
    </location>
</feature>
<dbReference type="Pfam" id="PF03466">
    <property type="entry name" value="LysR_substrate"/>
    <property type="match status" value="1"/>
</dbReference>
<evidence type="ECO:0000256" key="4">
    <source>
        <dbReference type="ARBA" id="ARBA00023163"/>
    </source>
</evidence>
<evidence type="ECO:0000256" key="2">
    <source>
        <dbReference type="ARBA" id="ARBA00023015"/>
    </source>
</evidence>
<dbReference type="SUPFAM" id="SSF46785">
    <property type="entry name" value="Winged helix' DNA-binding domain"/>
    <property type="match status" value="1"/>
</dbReference>
<dbReference type="EMBL" id="JAEKPD010000010">
    <property type="protein sequence ID" value="MBJ3763423.1"/>
    <property type="molecule type" value="Genomic_DNA"/>
</dbReference>
<name>A0A934IIA2_9RHOB</name>
<dbReference type="GO" id="GO:0006351">
    <property type="term" value="P:DNA-templated transcription"/>
    <property type="evidence" value="ECO:0007669"/>
    <property type="project" value="TreeGrafter"/>
</dbReference>
<dbReference type="PANTHER" id="PTHR30537">
    <property type="entry name" value="HTH-TYPE TRANSCRIPTIONAL REGULATOR"/>
    <property type="match status" value="1"/>
</dbReference>
<dbReference type="Gene3D" id="1.10.10.10">
    <property type="entry name" value="Winged helix-like DNA-binding domain superfamily/Winged helix DNA-binding domain"/>
    <property type="match status" value="1"/>
</dbReference>
<dbReference type="PROSITE" id="PS50931">
    <property type="entry name" value="HTH_LYSR"/>
    <property type="match status" value="1"/>
</dbReference>
<dbReference type="InterPro" id="IPR058163">
    <property type="entry name" value="LysR-type_TF_proteobact-type"/>
</dbReference>
<reference evidence="6" key="1">
    <citation type="submission" date="2020-12" db="EMBL/GenBank/DDBJ databases">
        <title>Bacterial taxonomy.</title>
        <authorList>
            <person name="Pan X."/>
        </authorList>
    </citation>
    <scope>NUCLEOTIDE SEQUENCE</scope>
    <source>
        <strain evidence="6">KCTC 52957</strain>
    </source>
</reference>
<evidence type="ECO:0000313" key="6">
    <source>
        <dbReference type="EMBL" id="MBJ3763423.1"/>
    </source>
</evidence>
<keyword evidence="2" id="KW-0805">Transcription regulation</keyword>
<accession>A0A934IIA2</accession>
<evidence type="ECO:0000256" key="3">
    <source>
        <dbReference type="ARBA" id="ARBA00023125"/>
    </source>
</evidence>
<sequence>MTKIAWDEIRTAFHVAQIGTVSGAASELGVHHATVIRHIDALEATLGVKLFQRHPRGYTATEAGLDVLQVAQATEDQFAQLVSRVKGQGDTVGGELIVTSLASISEFLTPALVAFQQEHPDVIVRSLTGERLYRLEYGEAHVAIRAGARPSEPDNVAQKFGTEAYALYASDDYAARHGLPASDEDLKDHRFVSHDSESMQAPFYRWLNKTVPPESRRFRINDNRVARDAILAGAGLGFLPVFEAGKIPGIVQALPPRREWSAPMWIVTHVDLHRTTKVQTFLKFLKKRAADWPGVDDSDV</sequence>
<dbReference type="InterPro" id="IPR036390">
    <property type="entry name" value="WH_DNA-bd_sf"/>
</dbReference>
<dbReference type="SUPFAM" id="SSF53850">
    <property type="entry name" value="Periplasmic binding protein-like II"/>
    <property type="match status" value="1"/>
</dbReference>
<dbReference type="Pfam" id="PF00126">
    <property type="entry name" value="HTH_1"/>
    <property type="match status" value="1"/>
</dbReference>
<dbReference type="Gene3D" id="3.40.190.290">
    <property type="match status" value="1"/>
</dbReference>
<comment type="caution">
    <text evidence="6">The sequence shown here is derived from an EMBL/GenBank/DDBJ whole genome shotgun (WGS) entry which is preliminary data.</text>
</comment>
<dbReference type="PANTHER" id="PTHR30537:SF3">
    <property type="entry name" value="TRANSCRIPTIONAL REGULATORY PROTEIN"/>
    <property type="match status" value="1"/>
</dbReference>
<keyword evidence="3" id="KW-0238">DNA-binding</keyword>
<proteinExistence type="inferred from homology"/>
<evidence type="ECO:0000313" key="7">
    <source>
        <dbReference type="Proteomes" id="UP000642488"/>
    </source>
</evidence>